<dbReference type="PANTHER" id="PTHR21141">
    <property type="entry name" value="60S ACIDIC RIBOSOMAL PROTEIN FAMILY MEMBER"/>
    <property type="match status" value="1"/>
</dbReference>
<evidence type="ECO:0000313" key="5">
    <source>
        <dbReference type="EMBL" id="CAG9318469.1"/>
    </source>
</evidence>
<keyword evidence="2" id="KW-0689">Ribosomal protein</keyword>
<comment type="caution">
    <text evidence="5">The sequence shown here is derived from an EMBL/GenBank/DDBJ whole genome shotgun (WGS) entry which is preliminary data.</text>
</comment>
<reference evidence="5" key="1">
    <citation type="submission" date="2021-09" db="EMBL/GenBank/DDBJ databases">
        <authorList>
            <consortium name="AG Swart"/>
            <person name="Singh M."/>
            <person name="Singh A."/>
            <person name="Seah K."/>
            <person name="Emmerich C."/>
        </authorList>
    </citation>
    <scope>NUCLEOTIDE SEQUENCE</scope>
    <source>
        <strain evidence="5">ATCC30299</strain>
    </source>
</reference>
<feature type="compositionally biased region" description="Basic and acidic residues" evidence="4">
    <location>
        <begin position="81"/>
        <end position="98"/>
    </location>
</feature>
<evidence type="ECO:0000256" key="3">
    <source>
        <dbReference type="ARBA" id="ARBA00023274"/>
    </source>
</evidence>
<dbReference type="HAMAP" id="MF_01478">
    <property type="entry name" value="Ribosomal_L12_arch"/>
    <property type="match status" value="1"/>
</dbReference>
<comment type="similarity">
    <text evidence="1">Belongs to the eukaryotic ribosomal protein P1/P2 family.</text>
</comment>
<evidence type="ECO:0000256" key="1">
    <source>
        <dbReference type="ARBA" id="ARBA00005436"/>
    </source>
</evidence>
<gene>
    <name evidence="5" type="ORF">BSTOLATCC_MIC20943</name>
</gene>
<protein>
    <recommendedName>
        <fullName evidence="7">60S acidic ribosomal protein P2</fullName>
    </recommendedName>
</protein>
<name>A0AAU9IVB8_9CILI</name>
<accession>A0AAU9IVB8</accession>
<keyword evidence="3" id="KW-0687">Ribonucleoprotein</keyword>
<dbReference type="Pfam" id="PF00428">
    <property type="entry name" value="Ribosomal_60s"/>
    <property type="match status" value="1"/>
</dbReference>
<evidence type="ECO:0000313" key="6">
    <source>
        <dbReference type="Proteomes" id="UP001162131"/>
    </source>
</evidence>
<feature type="compositionally biased region" description="Acidic residues" evidence="4">
    <location>
        <begin position="99"/>
        <end position="115"/>
    </location>
</feature>
<sequence length="115" mass="12327">MKYLCAYALAWLSGKTQPKASDLADIINAIGGDFDTSRAESLCDLLAERDLTQVIKAGIPKLQAFAGAAAASSAPVTTTEGAKEEKADEKKEEKKEKEEVEDIEGAMDLFGGDEW</sequence>
<dbReference type="GO" id="GO:0002182">
    <property type="term" value="P:cytoplasmic translational elongation"/>
    <property type="evidence" value="ECO:0007669"/>
    <property type="project" value="InterPro"/>
</dbReference>
<dbReference type="GO" id="GO:0022625">
    <property type="term" value="C:cytosolic large ribosomal subunit"/>
    <property type="evidence" value="ECO:0007669"/>
    <property type="project" value="InterPro"/>
</dbReference>
<dbReference type="AlphaFoldDB" id="A0AAU9IVB8"/>
<dbReference type="Proteomes" id="UP001162131">
    <property type="component" value="Unassembled WGS sequence"/>
</dbReference>
<dbReference type="PANTHER" id="PTHR21141:SF5">
    <property type="entry name" value="LARGE RIBOSOMAL SUBUNIT PROTEIN P2"/>
    <property type="match status" value="1"/>
</dbReference>
<organism evidence="5 6">
    <name type="scientific">Blepharisma stoltei</name>
    <dbReference type="NCBI Taxonomy" id="1481888"/>
    <lineage>
        <taxon>Eukaryota</taxon>
        <taxon>Sar</taxon>
        <taxon>Alveolata</taxon>
        <taxon>Ciliophora</taxon>
        <taxon>Postciliodesmatophora</taxon>
        <taxon>Heterotrichea</taxon>
        <taxon>Heterotrichida</taxon>
        <taxon>Blepharismidae</taxon>
        <taxon>Blepharisma</taxon>
    </lineage>
</organism>
<evidence type="ECO:0000256" key="4">
    <source>
        <dbReference type="SAM" id="MobiDB-lite"/>
    </source>
</evidence>
<dbReference type="InterPro" id="IPR027534">
    <property type="entry name" value="Ribosomal_P1/P2"/>
</dbReference>
<dbReference type="GO" id="GO:0003735">
    <property type="term" value="F:structural constituent of ribosome"/>
    <property type="evidence" value="ECO:0007669"/>
    <property type="project" value="InterPro"/>
</dbReference>
<dbReference type="Gene3D" id="1.10.10.1410">
    <property type="match status" value="1"/>
</dbReference>
<keyword evidence="6" id="KW-1185">Reference proteome</keyword>
<evidence type="ECO:0000256" key="2">
    <source>
        <dbReference type="ARBA" id="ARBA00022980"/>
    </source>
</evidence>
<dbReference type="EMBL" id="CAJZBQ010000020">
    <property type="protein sequence ID" value="CAG9318469.1"/>
    <property type="molecule type" value="Genomic_DNA"/>
</dbReference>
<dbReference type="InterPro" id="IPR038716">
    <property type="entry name" value="P1/P2_N_sf"/>
</dbReference>
<feature type="region of interest" description="Disordered" evidence="4">
    <location>
        <begin position="69"/>
        <end position="115"/>
    </location>
</feature>
<dbReference type="CDD" id="cd05833">
    <property type="entry name" value="Ribosomal_P2"/>
    <property type="match status" value="1"/>
</dbReference>
<proteinExistence type="inferred from homology"/>
<dbReference type="InterPro" id="IPR044076">
    <property type="entry name" value="Ribosomal_P2"/>
</dbReference>
<evidence type="ECO:0008006" key="7">
    <source>
        <dbReference type="Google" id="ProtNLM"/>
    </source>
</evidence>